<reference evidence="2" key="1">
    <citation type="submission" date="2021-06" db="EMBL/GenBank/DDBJ databases">
        <title>Bradyrhizobium sp. S2-20-1 Genome sequencing.</title>
        <authorList>
            <person name="Jin L."/>
        </authorList>
    </citation>
    <scope>NUCLEOTIDE SEQUENCE</scope>
    <source>
        <strain evidence="2">S2-20-1</strain>
    </source>
</reference>
<dbReference type="SUPFAM" id="SSF141371">
    <property type="entry name" value="PilZ domain-like"/>
    <property type="match status" value="1"/>
</dbReference>
<protein>
    <submittedName>
        <fullName evidence="2">PilZ domain-containing protein</fullName>
    </submittedName>
</protein>
<dbReference type="RefSeq" id="WP_215622762.1">
    <property type="nucleotide sequence ID" value="NZ_CP076134.1"/>
</dbReference>
<dbReference type="GO" id="GO:0035438">
    <property type="term" value="F:cyclic-di-GMP binding"/>
    <property type="evidence" value="ECO:0007669"/>
    <property type="project" value="InterPro"/>
</dbReference>
<evidence type="ECO:0000313" key="2">
    <source>
        <dbReference type="EMBL" id="QWG14123.1"/>
    </source>
</evidence>
<sequence length="243" mass="26954">MSIKKFLKQRSVKIAVGGSYTLSNWFDSQGKPRTFACRTSRVSPFRMMVDVPVIGKIGDQISAYFGDFGRLEGHISDTMAGGFLFELSMDKTMRERMANQLAWLEKKQKDTSVRDVRKQARIIPATPHSALTFVDGSIHNCIIIDMSVSGAAVSAGVLPAIGTPLAVGTCIGRVVRHLPDGFAVHFVEQQNRTDIHWRIARAPPRSAEVKKAAPRSYDEMLAETVRDKTRAWQPHDGMIILNA</sequence>
<organism evidence="2 3">
    <name type="scientific">Bradyrhizobium sediminis</name>
    <dbReference type="NCBI Taxonomy" id="2840469"/>
    <lineage>
        <taxon>Bacteria</taxon>
        <taxon>Pseudomonadati</taxon>
        <taxon>Pseudomonadota</taxon>
        <taxon>Alphaproteobacteria</taxon>
        <taxon>Hyphomicrobiales</taxon>
        <taxon>Nitrobacteraceae</taxon>
        <taxon>Bradyrhizobium</taxon>
    </lineage>
</organism>
<dbReference type="InterPro" id="IPR009875">
    <property type="entry name" value="PilZ_domain"/>
</dbReference>
<feature type="domain" description="PilZ" evidence="1">
    <location>
        <begin position="116"/>
        <end position="193"/>
    </location>
</feature>
<evidence type="ECO:0000313" key="3">
    <source>
        <dbReference type="Proteomes" id="UP000680839"/>
    </source>
</evidence>
<evidence type="ECO:0000259" key="1">
    <source>
        <dbReference type="Pfam" id="PF07238"/>
    </source>
</evidence>
<proteinExistence type="predicted"/>
<dbReference type="Pfam" id="PF07238">
    <property type="entry name" value="PilZ"/>
    <property type="match status" value="1"/>
</dbReference>
<name>A0A975NFE4_9BRAD</name>
<dbReference type="EMBL" id="CP076134">
    <property type="protein sequence ID" value="QWG14123.1"/>
    <property type="molecule type" value="Genomic_DNA"/>
</dbReference>
<dbReference type="AlphaFoldDB" id="A0A975NFE4"/>
<gene>
    <name evidence="2" type="ORF">KMZ29_05345</name>
</gene>
<dbReference type="Proteomes" id="UP000680839">
    <property type="component" value="Chromosome"/>
</dbReference>
<accession>A0A975NFE4</accession>